<dbReference type="CDD" id="cd20558">
    <property type="entry name" value="CYCLIN_ScPCL7-like"/>
    <property type="match status" value="1"/>
</dbReference>
<dbReference type="GO" id="GO:0019901">
    <property type="term" value="F:protein kinase binding"/>
    <property type="evidence" value="ECO:0007669"/>
    <property type="project" value="InterPro"/>
</dbReference>
<dbReference type="GO" id="GO:0005634">
    <property type="term" value="C:nucleus"/>
    <property type="evidence" value="ECO:0007669"/>
    <property type="project" value="TreeGrafter"/>
</dbReference>
<dbReference type="PANTHER" id="PTHR15615:SF94">
    <property type="entry name" value="PHO85 CYCLIN-6-RELATED"/>
    <property type="match status" value="1"/>
</dbReference>
<reference evidence="3" key="1">
    <citation type="submission" date="2017-01" db="EMBL/GenBank/DDBJ databases">
        <authorList>
            <person name="Mah S.A."/>
            <person name="Swanson W.J."/>
            <person name="Moy G.W."/>
            <person name="Vacquier V.D."/>
        </authorList>
    </citation>
    <scope>NUCLEOTIDE SEQUENCE [LARGE SCALE GENOMIC DNA]</scope>
    <source>
        <strain evidence="3">ID-206-W2</strain>
    </source>
</reference>
<protein>
    <submittedName>
        <fullName evidence="3">PHO85 cyclin-7</fullName>
    </submittedName>
</protein>
<dbReference type="PANTHER" id="PTHR15615">
    <property type="match status" value="1"/>
</dbReference>
<dbReference type="Proteomes" id="UP000187429">
    <property type="component" value="Unassembled WGS sequence"/>
</dbReference>
<name>A0A1R1YS29_9FUNG</name>
<reference evidence="4" key="2">
    <citation type="submission" date="2017-01" db="EMBL/GenBank/DDBJ databases">
        <authorList>
            <person name="Wang Y."/>
            <person name="White M."/>
            <person name="Kvist S."/>
            <person name="Moncalvo J.-M."/>
        </authorList>
    </citation>
    <scope>NUCLEOTIDE SEQUENCE [LARGE SCALE GENOMIC DNA]</scope>
    <source>
        <strain evidence="4">ID-206-W2</strain>
    </source>
</reference>
<comment type="caution">
    <text evidence="3">The sequence shown here is derived from an EMBL/GenBank/DDBJ whole genome shotgun (WGS) entry which is preliminary data.</text>
</comment>
<evidence type="ECO:0000313" key="3">
    <source>
        <dbReference type="EMBL" id="OMJ29681.1"/>
    </source>
</evidence>
<organism evidence="3 4">
    <name type="scientific">Smittium culicis</name>
    <dbReference type="NCBI Taxonomy" id="133412"/>
    <lineage>
        <taxon>Eukaryota</taxon>
        <taxon>Fungi</taxon>
        <taxon>Fungi incertae sedis</taxon>
        <taxon>Zoopagomycota</taxon>
        <taxon>Kickxellomycotina</taxon>
        <taxon>Harpellomycetes</taxon>
        <taxon>Harpellales</taxon>
        <taxon>Legeriomycetaceae</taxon>
        <taxon>Smittium</taxon>
    </lineage>
</organism>
<feature type="region of interest" description="Disordered" evidence="1">
    <location>
        <begin position="87"/>
        <end position="110"/>
    </location>
</feature>
<dbReference type="AlphaFoldDB" id="A0A1R1YS29"/>
<dbReference type="EMBL" id="LSSM01001895">
    <property type="protein sequence ID" value="OMJ24118.1"/>
    <property type="molecule type" value="Genomic_DNA"/>
</dbReference>
<accession>A0A1R1YS29</accession>
<gene>
    <name evidence="2" type="ORF">AYI69_g4743</name>
    <name evidence="3" type="ORF">AYI69_g797</name>
</gene>
<dbReference type="Pfam" id="PF08613">
    <property type="entry name" value="Cyclin"/>
    <property type="match status" value="1"/>
</dbReference>
<dbReference type="OrthoDB" id="1060854at2759"/>
<evidence type="ECO:0000313" key="2">
    <source>
        <dbReference type="EMBL" id="OMJ24118.1"/>
    </source>
</evidence>
<proteinExistence type="predicted"/>
<evidence type="ECO:0000256" key="1">
    <source>
        <dbReference type="SAM" id="MobiDB-lite"/>
    </source>
</evidence>
<dbReference type="EMBL" id="LSSM01000211">
    <property type="protein sequence ID" value="OMJ29681.1"/>
    <property type="molecule type" value="Genomic_DNA"/>
</dbReference>
<dbReference type="GO" id="GO:0016538">
    <property type="term" value="F:cyclin-dependent protein serine/threonine kinase regulator activity"/>
    <property type="evidence" value="ECO:0007669"/>
    <property type="project" value="TreeGrafter"/>
</dbReference>
<sequence>MDNSLNDNVDRLAKYLEYQIKKNSLIFNQEKEHLYAKINDKTQQLRLIAHDPVHTNQAGQISANNIDSEKQQIDRQNREDMDYYHKNQSQTNDENTPVHNSENATNGLNNTEFKPITLKKSKFYSREVPEIGIAEYLKRIFKYCPFGNYEILCLLVYFERIRKSYEDPSIEKLQNRRLCNSTLVSFNNIVEINAYSVHRLLITLVCVTCKFQSDTFFTNTRYAKVGGLSVKEMNSLELSLLLMIDFNLYVEKNELLSASELINLFS</sequence>
<dbReference type="GO" id="GO:0000307">
    <property type="term" value="C:cyclin-dependent protein kinase holoenzyme complex"/>
    <property type="evidence" value="ECO:0007669"/>
    <property type="project" value="TreeGrafter"/>
</dbReference>
<evidence type="ECO:0000313" key="4">
    <source>
        <dbReference type="Proteomes" id="UP000187429"/>
    </source>
</evidence>
<keyword evidence="4" id="KW-1185">Reference proteome</keyword>
<dbReference type="InterPro" id="IPR013922">
    <property type="entry name" value="Cyclin_PHO80-like"/>
</dbReference>
<dbReference type="Gene3D" id="1.10.472.10">
    <property type="entry name" value="Cyclin-like"/>
    <property type="match status" value="1"/>
</dbReference>